<dbReference type="Gene3D" id="3.30.390.30">
    <property type="match status" value="1"/>
</dbReference>
<name>A0A1D2QL09_9GAMM</name>
<evidence type="ECO:0000256" key="3">
    <source>
        <dbReference type="ARBA" id="ARBA00007532"/>
    </source>
</evidence>
<evidence type="ECO:0000313" key="16">
    <source>
        <dbReference type="EMBL" id="ODS22293.1"/>
    </source>
</evidence>
<comment type="similarity">
    <text evidence="3">Belongs to the class-I pyridine nucleotide-disulfide oxidoreductase family.</text>
</comment>
<dbReference type="Gene3D" id="3.50.50.60">
    <property type="entry name" value="FAD/NAD(P)-binding domain"/>
    <property type="match status" value="2"/>
</dbReference>
<evidence type="ECO:0000256" key="7">
    <source>
        <dbReference type="ARBA" id="ARBA00022630"/>
    </source>
</evidence>
<comment type="cofactor">
    <cofactor evidence="13">
        <name>FAD</name>
        <dbReference type="ChEBI" id="CHEBI:57692"/>
    </cofactor>
    <text evidence="13">Binds 1 FAD per subunit.</text>
</comment>
<feature type="binding site" evidence="13">
    <location>
        <begin position="191"/>
        <end position="198"/>
    </location>
    <ligand>
        <name>NAD(+)</name>
        <dbReference type="ChEBI" id="CHEBI:57540"/>
    </ligand>
</feature>
<feature type="domain" description="FAD/NAD(P)-binding" evidence="15">
    <location>
        <begin position="15"/>
        <end position="334"/>
    </location>
</feature>
<dbReference type="SUPFAM" id="SSF51905">
    <property type="entry name" value="FAD/NAD(P)-binding domain"/>
    <property type="match status" value="1"/>
</dbReference>
<dbReference type="InterPro" id="IPR050151">
    <property type="entry name" value="Class-I_Pyr_Nuc-Dis_Oxidored"/>
</dbReference>
<dbReference type="EMBL" id="MDLC01000112">
    <property type="protein sequence ID" value="ODS22293.1"/>
    <property type="molecule type" value="Genomic_DNA"/>
</dbReference>
<evidence type="ECO:0000256" key="12">
    <source>
        <dbReference type="ARBA" id="ARBA00031183"/>
    </source>
</evidence>
<evidence type="ECO:0000259" key="15">
    <source>
        <dbReference type="Pfam" id="PF07992"/>
    </source>
</evidence>
<dbReference type="InterPro" id="IPR016156">
    <property type="entry name" value="FAD/NAD-linked_Rdtase_dimer_sf"/>
</dbReference>
<dbReference type="GO" id="GO:0005829">
    <property type="term" value="C:cytosol"/>
    <property type="evidence" value="ECO:0007669"/>
    <property type="project" value="TreeGrafter"/>
</dbReference>
<evidence type="ECO:0000256" key="5">
    <source>
        <dbReference type="ARBA" id="ARBA00016603"/>
    </source>
</evidence>
<reference evidence="16 17" key="1">
    <citation type="journal article" date="2016" name="Appl. Environ. Microbiol.">
        <title>Lack of Overt Genome Reduction in the Bryostatin-Producing Bryozoan Symbiont "Candidatus Endobugula sertula".</title>
        <authorList>
            <person name="Miller I.J."/>
            <person name="Vanee N."/>
            <person name="Fong S.S."/>
            <person name="Lim-Fong G.E."/>
            <person name="Kwan J.C."/>
        </authorList>
    </citation>
    <scope>NUCLEOTIDE SEQUENCE [LARGE SCALE GENOMIC DNA]</scope>
    <source>
        <strain evidence="16">AB1-4</strain>
    </source>
</reference>
<sequence length="476" mass="52148">MNQTAGNTIASNKQYDLIVIGSGPAGQKSAVQAAKLGKRVTLIERDRYLGGACVHRGTIPSKTLRENALRITHMRANAELSNFSLTDNLEMSVLIDRLDEVLKAHDMFMEKQIRRNHIDRFHGRASFIDKHHIEIVKPRGTPDILRAEQYTIATGSYPRTPSNIPIDHEHIYDSDSILSMLYLPKSLTVLGGGVIASEYASIFQALDVKVTMVDKYPLPLGFLDKDLTANFVHAFEHMGGHWIGETQVKKVFWDGHQVITECANGEVIQSEKLLCAAGRIANVKDLKLENINLTLNEQGLISVDDYLQTDVPGIFAAGDVIGPPALASTSMEQGRRVSCNAYNVKTGAMGQMIPIGIYGIPELSSVGLSECAARKEYGDIIVGKAIFEEIARGQISGIQDGMLKIVCDGKGEKILGVMIVGEGATELVHIGQMALLSHSSVDIFVESIFNFPTLAEAYRVAALSVIGQRKRHNKHY</sequence>
<evidence type="ECO:0000256" key="6">
    <source>
        <dbReference type="ARBA" id="ARBA00022490"/>
    </source>
</evidence>
<evidence type="ECO:0000256" key="2">
    <source>
        <dbReference type="ARBA" id="ARBA00004496"/>
    </source>
</evidence>
<dbReference type="PRINTS" id="PR00411">
    <property type="entry name" value="PNDRDTASEI"/>
</dbReference>
<organism evidence="16 17">
    <name type="scientific">Candidatus Endobugula sertula</name>
    <name type="common">Bugula neritina bacterial symbiont</name>
    <dbReference type="NCBI Taxonomy" id="62101"/>
    <lineage>
        <taxon>Bacteria</taxon>
        <taxon>Pseudomonadati</taxon>
        <taxon>Pseudomonadota</taxon>
        <taxon>Gammaproteobacteria</taxon>
        <taxon>Cellvibrionales</taxon>
        <taxon>Cellvibrionaceae</taxon>
        <taxon>Candidatus Endobugula</taxon>
    </lineage>
</organism>
<comment type="caution">
    <text evidence="16">The sequence shown here is derived from an EMBL/GenBank/DDBJ whole genome shotgun (WGS) entry which is preliminary data.</text>
</comment>
<dbReference type="EC" id="1.6.1.1" evidence="4"/>
<dbReference type="Pfam" id="PF02852">
    <property type="entry name" value="Pyr_redox_dim"/>
    <property type="match status" value="1"/>
</dbReference>
<feature type="binding site" evidence="13">
    <location>
        <begin position="154"/>
        <end position="156"/>
    </location>
    <ligand>
        <name>FAD</name>
        <dbReference type="ChEBI" id="CHEBI:57692"/>
    </ligand>
</feature>
<dbReference type="InterPro" id="IPR023753">
    <property type="entry name" value="FAD/NAD-binding_dom"/>
</dbReference>
<evidence type="ECO:0000259" key="14">
    <source>
        <dbReference type="Pfam" id="PF02852"/>
    </source>
</evidence>
<dbReference type="InterPro" id="IPR004099">
    <property type="entry name" value="Pyr_nucl-diS_OxRdtase_dimer"/>
</dbReference>
<evidence type="ECO:0000256" key="9">
    <source>
        <dbReference type="ARBA" id="ARBA00022857"/>
    </source>
</evidence>
<dbReference type="Pfam" id="PF07992">
    <property type="entry name" value="Pyr_redox_2"/>
    <property type="match status" value="1"/>
</dbReference>
<feature type="binding site" evidence="13">
    <location>
        <position position="62"/>
    </location>
    <ligand>
        <name>FAD</name>
        <dbReference type="ChEBI" id="CHEBI:57692"/>
    </ligand>
</feature>
<accession>A0A1D2QL09</accession>
<comment type="subcellular location">
    <subcellularLocation>
        <location evidence="2">Cytoplasm</location>
    </subcellularLocation>
</comment>
<comment type="function">
    <text evidence="1">Conversion of NADPH, generated by peripheral catabolic pathways, to NADH, which can enter the respiratory chain for energy generation.</text>
</comment>
<dbReference type="GO" id="GO:0006103">
    <property type="term" value="P:2-oxoglutarate metabolic process"/>
    <property type="evidence" value="ECO:0007669"/>
    <property type="project" value="TreeGrafter"/>
</dbReference>
<dbReference type="STRING" id="62101.AB835_15005"/>
<feature type="binding site" evidence="13">
    <location>
        <position position="319"/>
    </location>
    <ligand>
        <name>FAD</name>
        <dbReference type="ChEBI" id="CHEBI:57692"/>
    </ligand>
</feature>
<dbReference type="PIRSF" id="PIRSF000350">
    <property type="entry name" value="Mercury_reductase_MerA"/>
    <property type="match status" value="1"/>
</dbReference>
<keyword evidence="10" id="KW-0560">Oxidoreductase</keyword>
<protein>
    <recommendedName>
        <fullName evidence="5">Soluble pyridine nucleotide transhydrogenase</fullName>
        <ecNumber evidence="4">1.6.1.1</ecNumber>
    </recommendedName>
    <alternativeName>
        <fullName evidence="12">NAD(P)(+) transhydrogenase [B-specific]</fullName>
    </alternativeName>
</protein>
<evidence type="ECO:0000313" key="17">
    <source>
        <dbReference type="Proteomes" id="UP000242502"/>
    </source>
</evidence>
<dbReference type="NCBIfam" id="NF003585">
    <property type="entry name" value="PRK05249.1"/>
    <property type="match status" value="1"/>
</dbReference>
<proteinExistence type="inferred from homology"/>
<dbReference type="AlphaFoldDB" id="A0A1D2QL09"/>
<dbReference type="PANTHER" id="PTHR22912:SF93">
    <property type="entry name" value="SOLUBLE PYRIDINE NUCLEOTIDE TRANSHYDROGENASE"/>
    <property type="match status" value="1"/>
</dbReference>
<evidence type="ECO:0000256" key="4">
    <source>
        <dbReference type="ARBA" id="ARBA00012772"/>
    </source>
</evidence>
<dbReference type="GO" id="GO:0050660">
    <property type="term" value="F:flavin adenine dinucleotide binding"/>
    <property type="evidence" value="ECO:0007669"/>
    <property type="project" value="TreeGrafter"/>
</dbReference>
<gene>
    <name evidence="16" type="ORF">AB835_15005</name>
</gene>
<dbReference type="InterPro" id="IPR001100">
    <property type="entry name" value="Pyr_nuc-diS_OxRdtase"/>
</dbReference>
<keyword evidence="7" id="KW-0285">Flavoprotein</keyword>
<dbReference type="InterPro" id="IPR036188">
    <property type="entry name" value="FAD/NAD-bd_sf"/>
</dbReference>
<dbReference type="Proteomes" id="UP000242502">
    <property type="component" value="Unassembled WGS sequence"/>
</dbReference>
<dbReference type="GO" id="GO:0004148">
    <property type="term" value="F:dihydrolipoyl dehydrogenase (NADH) activity"/>
    <property type="evidence" value="ECO:0007669"/>
    <property type="project" value="TreeGrafter"/>
</dbReference>
<dbReference type="GO" id="GO:0003957">
    <property type="term" value="F:NAD(P)+ transhydrogenase (Si-specific) activity"/>
    <property type="evidence" value="ECO:0007669"/>
    <property type="project" value="UniProtKB-EC"/>
</dbReference>
<keyword evidence="13" id="KW-0547">Nucleotide-binding</keyword>
<keyword evidence="6" id="KW-0963">Cytoplasm</keyword>
<keyword evidence="9" id="KW-0521">NADP</keyword>
<keyword evidence="8 13" id="KW-0274">FAD</keyword>
<evidence type="ECO:0000256" key="13">
    <source>
        <dbReference type="PIRSR" id="PIRSR000350-3"/>
    </source>
</evidence>
<evidence type="ECO:0000256" key="1">
    <source>
        <dbReference type="ARBA" id="ARBA00002842"/>
    </source>
</evidence>
<feature type="domain" description="Pyridine nucleotide-disulphide oxidoreductase dimerisation" evidence="14">
    <location>
        <begin position="353"/>
        <end position="461"/>
    </location>
</feature>
<keyword evidence="11 13" id="KW-0520">NAD</keyword>
<feature type="binding site" evidence="13">
    <location>
        <position position="278"/>
    </location>
    <ligand>
        <name>NAD(+)</name>
        <dbReference type="ChEBI" id="CHEBI:57540"/>
    </ligand>
</feature>
<evidence type="ECO:0000256" key="11">
    <source>
        <dbReference type="ARBA" id="ARBA00023027"/>
    </source>
</evidence>
<evidence type="ECO:0000256" key="8">
    <source>
        <dbReference type="ARBA" id="ARBA00022827"/>
    </source>
</evidence>
<dbReference type="SUPFAM" id="SSF55424">
    <property type="entry name" value="FAD/NAD-linked reductases, dimerisation (C-terminal) domain"/>
    <property type="match status" value="1"/>
</dbReference>
<dbReference type="PRINTS" id="PR00368">
    <property type="entry name" value="FADPNR"/>
</dbReference>
<evidence type="ECO:0000256" key="10">
    <source>
        <dbReference type="ARBA" id="ARBA00023002"/>
    </source>
</evidence>
<dbReference type="PANTHER" id="PTHR22912">
    <property type="entry name" value="DISULFIDE OXIDOREDUCTASE"/>
    <property type="match status" value="1"/>
</dbReference>